<dbReference type="PANTHER" id="PTHR24416:SF619">
    <property type="entry name" value="TYROSINE-PROTEIN KINASE TRANSMEMBRANE RECEPTOR ROR-LIKE PROTEIN"/>
    <property type="match status" value="1"/>
</dbReference>
<protein>
    <submittedName>
        <fullName evidence="2">Tyrosine-protein kinase transmembrane receptor Ror</fullName>
    </submittedName>
</protein>
<dbReference type="Proteomes" id="UP000326759">
    <property type="component" value="Unassembled WGS sequence"/>
</dbReference>
<evidence type="ECO:0000313" key="2">
    <source>
        <dbReference type="EMBL" id="KAB7508066.1"/>
    </source>
</evidence>
<dbReference type="GO" id="GO:0005886">
    <property type="term" value="C:plasma membrane"/>
    <property type="evidence" value="ECO:0007669"/>
    <property type="project" value="TreeGrafter"/>
</dbReference>
<dbReference type="OrthoDB" id="3256376at2759"/>
<keyword evidence="3" id="KW-1185">Reference proteome</keyword>
<dbReference type="InterPro" id="IPR011009">
    <property type="entry name" value="Kinase-like_dom_sf"/>
</dbReference>
<evidence type="ECO:0000259" key="1">
    <source>
        <dbReference type="PROSITE" id="PS50011"/>
    </source>
</evidence>
<dbReference type="GO" id="GO:0030424">
    <property type="term" value="C:axon"/>
    <property type="evidence" value="ECO:0007669"/>
    <property type="project" value="TreeGrafter"/>
</dbReference>
<gene>
    <name evidence="2" type="primary">Ror</name>
    <name evidence="2" type="ORF">Anas_00237</name>
</gene>
<name>A0A5N5TPI9_9CRUS</name>
<keyword evidence="2" id="KW-0472">Membrane</keyword>
<dbReference type="GO" id="GO:0005030">
    <property type="term" value="F:neurotrophin receptor activity"/>
    <property type="evidence" value="ECO:0007669"/>
    <property type="project" value="TreeGrafter"/>
</dbReference>
<dbReference type="InterPro" id="IPR020635">
    <property type="entry name" value="Tyr_kinase_cat_dom"/>
</dbReference>
<dbReference type="PROSITE" id="PS50011">
    <property type="entry name" value="PROTEIN_KINASE_DOM"/>
    <property type="match status" value="1"/>
</dbReference>
<dbReference type="GO" id="GO:0010976">
    <property type="term" value="P:positive regulation of neuron projection development"/>
    <property type="evidence" value="ECO:0007669"/>
    <property type="project" value="TreeGrafter"/>
</dbReference>
<dbReference type="InterPro" id="IPR001245">
    <property type="entry name" value="Ser-Thr/Tyr_kinase_cat_dom"/>
</dbReference>
<keyword evidence="2" id="KW-0418">Kinase</keyword>
<proteinExistence type="predicted"/>
<dbReference type="InterPro" id="IPR000719">
    <property type="entry name" value="Prot_kinase_dom"/>
</dbReference>
<dbReference type="AlphaFoldDB" id="A0A5N5TPI9"/>
<dbReference type="PANTHER" id="PTHR24416">
    <property type="entry name" value="TYROSINE-PROTEIN KINASE RECEPTOR"/>
    <property type="match status" value="1"/>
</dbReference>
<dbReference type="GO" id="GO:0007169">
    <property type="term" value="P:cell surface receptor protein tyrosine kinase signaling pathway"/>
    <property type="evidence" value="ECO:0007669"/>
    <property type="project" value="TreeGrafter"/>
</dbReference>
<dbReference type="GO" id="GO:0051897">
    <property type="term" value="P:positive regulation of phosphatidylinositol 3-kinase/protein kinase B signal transduction"/>
    <property type="evidence" value="ECO:0007669"/>
    <property type="project" value="TreeGrafter"/>
</dbReference>
<keyword evidence="2" id="KW-0812">Transmembrane</keyword>
<accession>A0A5N5TPI9</accession>
<dbReference type="GO" id="GO:0043121">
    <property type="term" value="F:neurotrophin binding"/>
    <property type="evidence" value="ECO:0007669"/>
    <property type="project" value="TreeGrafter"/>
</dbReference>
<keyword evidence="2" id="KW-0808">Transferase</keyword>
<dbReference type="GO" id="GO:0043235">
    <property type="term" value="C:receptor complex"/>
    <property type="evidence" value="ECO:0007669"/>
    <property type="project" value="TreeGrafter"/>
</dbReference>
<dbReference type="EMBL" id="SEYY01000082">
    <property type="protein sequence ID" value="KAB7508066.1"/>
    <property type="molecule type" value="Genomic_DNA"/>
</dbReference>
<comment type="caution">
    <text evidence="2">The sequence shown here is derived from an EMBL/GenBank/DDBJ whole genome shotgun (WGS) entry which is preliminary data.</text>
</comment>
<sequence>MIFEFMPYGDLAEVLRSCCKQYGNTCPPVKTLDKLSPQVGGSRMLPVRWMAPESILYGKFTLESDVWSFGVVLWEIYSFGKQPYYGNSNEEVSYFFPLL</sequence>
<dbReference type="InterPro" id="IPR050122">
    <property type="entry name" value="RTK"/>
</dbReference>
<keyword evidence="2" id="KW-0675">Receptor</keyword>
<dbReference type="GO" id="GO:0004714">
    <property type="term" value="F:transmembrane receptor protein tyrosine kinase activity"/>
    <property type="evidence" value="ECO:0007669"/>
    <property type="project" value="TreeGrafter"/>
</dbReference>
<reference evidence="2 3" key="1">
    <citation type="journal article" date="2019" name="PLoS Biol.">
        <title>Sex chromosomes control vertical transmission of feminizing Wolbachia symbionts in an isopod.</title>
        <authorList>
            <person name="Becking T."/>
            <person name="Chebbi M.A."/>
            <person name="Giraud I."/>
            <person name="Moumen B."/>
            <person name="Laverre T."/>
            <person name="Caubet Y."/>
            <person name="Peccoud J."/>
            <person name="Gilbert C."/>
            <person name="Cordaux R."/>
        </authorList>
    </citation>
    <scope>NUCLEOTIDE SEQUENCE [LARGE SCALE GENOMIC DNA]</scope>
    <source>
        <strain evidence="2">ANa2</strain>
        <tissue evidence="2">Whole body excluding digestive tract and cuticle</tissue>
    </source>
</reference>
<organism evidence="2 3">
    <name type="scientific">Armadillidium nasatum</name>
    <dbReference type="NCBI Taxonomy" id="96803"/>
    <lineage>
        <taxon>Eukaryota</taxon>
        <taxon>Metazoa</taxon>
        <taxon>Ecdysozoa</taxon>
        <taxon>Arthropoda</taxon>
        <taxon>Crustacea</taxon>
        <taxon>Multicrustacea</taxon>
        <taxon>Malacostraca</taxon>
        <taxon>Eumalacostraca</taxon>
        <taxon>Peracarida</taxon>
        <taxon>Isopoda</taxon>
        <taxon>Oniscidea</taxon>
        <taxon>Crinocheta</taxon>
        <taxon>Armadillidiidae</taxon>
        <taxon>Armadillidium</taxon>
    </lineage>
</organism>
<dbReference type="Pfam" id="PF07714">
    <property type="entry name" value="PK_Tyr_Ser-Thr"/>
    <property type="match status" value="1"/>
</dbReference>
<dbReference type="GO" id="GO:1990090">
    <property type="term" value="P:cellular response to nerve growth factor stimulus"/>
    <property type="evidence" value="ECO:0007669"/>
    <property type="project" value="TreeGrafter"/>
</dbReference>
<feature type="domain" description="Protein kinase" evidence="1">
    <location>
        <begin position="1"/>
        <end position="99"/>
    </location>
</feature>
<dbReference type="GO" id="GO:0005524">
    <property type="term" value="F:ATP binding"/>
    <property type="evidence" value="ECO:0007669"/>
    <property type="project" value="InterPro"/>
</dbReference>
<dbReference type="Gene3D" id="1.10.510.10">
    <property type="entry name" value="Transferase(Phosphotransferase) domain 1"/>
    <property type="match status" value="1"/>
</dbReference>
<dbReference type="SUPFAM" id="SSF56112">
    <property type="entry name" value="Protein kinase-like (PK-like)"/>
    <property type="match status" value="1"/>
</dbReference>
<dbReference type="SMART" id="SM00219">
    <property type="entry name" value="TyrKc"/>
    <property type="match status" value="1"/>
</dbReference>
<evidence type="ECO:0000313" key="3">
    <source>
        <dbReference type="Proteomes" id="UP000326759"/>
    </source>
</evidence>